<accession>A0ABX2EF52</accession>
<gene>
    <name evidence="1" type="ORF">HLB44_09720</name>
</gene>
<dbReference type="EMBL" id="JABRWJ010000003">
    <property type="protein sequence ID" value="NRF67260.1"/>
    <property type="molecule type" value="Genomic_DNA"/>
</dbReference>
<proteinExistence type="predicted"/>
<comment type="caution">
    <text evidence="1">The sequence shown here is derived from an EMBL/GenBank/DDBJ whole genome shotgun (WGS) entry which is preliminary data.</text>
</comment>
<organism evidence="1 2">
    <name type="scientific">Pseudaquabacterium terrae</name>
    <dbReference type="NCBI Taxonomy" id="2732868"/>
    <lineage>
        <taxon>Bacteria</taxon>
        <taxon>Pseudomonadati</taxon>
        <taxon>Pseudomonadota</taxon>
        <taxon>Betaproteobacteria</taxon>
        <taxon>Burkholderiales</taxon>
        <taxon>Sphaerotilaceae</taxon>
        <taxon>Pseudaquabacterium</taxon>
    </lineage>
</organism>
<keyword evidence="2" id="KW-1185">Reference proteome</keyword>
<name>A0ABX2EF52_9BURK</name>
<reference evidence="1 2" key="1">
    <citation type="submission" date="2020-05" db="EMBL/GenBank/DDBJ databases">
        <title>Aquincola sp. isolate from soil.</title>
        <authorList>
            <person name="Han J."/>
            <person name="Kim D.-U."/>
        </authorList>
    </citation>
    <scope>NUCLEOTIDE SEQUENCE [LARGE SCALE GENOMIC DNA]</scope>
    <source>
        <strain evidence="1 2">S2</strain>
    </source>
</reference>
<evidence type="ECO:0000313" key="1">
    <source>
        <dbReference type="EMBL" id="NRF67260.1"/>
    </source>
</evidence>
<dbReference type="RefSeq" id="WP_173122389.1">
    <property type="nucleotide sequence ID" value="NZ_JABRWJ010000003.1"/>
</dbReference>
<dbReference type="Proteomes" id="UP000737171">
    <property type="component" value="Unassembled WGS sequence"/>
</dbReference>
<protein>
    <submittedName>
        <fullName evidence="1">Uncharacterized protein</fullName>
    </submittedName>
</protein>
<evidence type="ECO:0000313" key="2">
    <source>
        <dbReference type="Proteomes" id="UP000737171"/>
    </source>
</evidence>
<sequence>MSSTSLNTLSLLATTPLSQSKGSSASGSGSFFEAMARAWGQALDSQANLIQQKSDAVAAGGSDNPSALTELTTESLRMSFLSNSSSTSISSVGQALETMARKG</sequence>